<dbReference type="AlphaFoldDB" id="A0A8E1RYH2"/>
<reference evidence="1 2" key="1">
    <citation type="journal article" date="2016" name="Front. Microbiol.">
        <title>Genomic Resource of Rice Seed Associated Bacteria.</title>
        <authorList>
            <person name="Midha S."/>
            <person name="Bansal K."/>
            <person name="Sharma S."/>
            <person name="Kumar N."/>
            <person name="Patil P.P."/>
            <person name="Chaudhry V."/>
            <person name="Patil P.B."/>
        </authorList>
    </citation>
    <scope>NUCLEOTIDE SEQUENCE [LARGE SCALE GENOMIC DNA]</scope>
    <source>
        <strain evidence="1 2">SA3</strain>
    </source>
</reference>
<dbReference type="InterPro" id="IPR014942">
    <property type="entry name" value="AbiEii"/>
</dbReference>
<protein>
    <recommendedName>
        <fullName evidence="3">Nucleotidyl transferase AbiEii/AbiGii toxin family protein</fullName>
    </recommendedName>
</protein>
<evidence type="ECO:0008006" key="3">
    <source>
        <dbReference type="Google" id="ProtNLM"/>
    </source>
</evidence>
<comment type="caution">
    <text evidence="1">The sequence shown here is derived from an EMBL/GenBank/DDBJ whole genome shotgun (WGS) entry which is preliminary data.</text>
</comment>
<dbReference type="Gene3D" id="3.10.450.620">
    <property type="entry name" value="JHP933, nucleotidyltransferase-like core domain"/>
    <property type="match status" value="1"/>
</dbReference>
<name>A0A8E1RYH2_9GAMM</name>
<dbReference type="EMBL" id="LDSE01000020">
    <property type="protein sequence ID" value="KTS67696.1"/>
    <property type="molecule type" value="Genomic_DNA"/>
</dbReference>
<organism evidence="1 2">
    <name type="scientific">Pantoea dispersa</name>
    <dbReference type="NCBI Taxonomy" id="59814"/>
    <lineage>
        <taxon>Bacteria</taxon>
        <taxon>Pseudomonadati</taxon>
        <taxon>Pseudomonadota</taxon>
        <taxon>Gammaproteobacteria</taxon>
        <taxon>Enterobacterales</taxon>
        <taxon>Erwiniaceae</taxon>
        <taxon>Pantoea</taxon>
    </lineage>
</organism>
<evidence type="ECO:0000313" key="1">
    <source>
        <dbReference type="EMBL" id="KTS67696.1"/>
    </source>
</evidence>
<dbReference type="Pfam" id="PF08843">
    <property type="entry name" value="AbiEii"/>
    <property type="match status" value="1"/>
</dbReference>
<sequence>MNQKVSFTELVAKAMASAQLEDMRNVVEKELLHYDILYCLDKAGLLQNLTFQGGTSLRLCYDGNRFSEDLDFAGGINFSGADLKNMKVCIEDYLGTRYGLEVTVKEPAELRHQPGYEEIRVDKWQVSVTTAPEKRDMPKQRIKVEVANIPAYSRKPLPLSRNYPVLPDGYSDTLVMCESLDEIMSDKLISLVATTKYLRYRDVWDLPWLMQQGATYDVGWIRQKIEDYRIPDYEKLLKQRLAGIENIVKDGRFYNEMRRFIPQQVFARTLGRAEFTDYIAERLTSLLQRLQRDLAGKRPDDAFRM</sequence>
<dbReference type="RefSeq" id="WP_058774677.1">
    <property type="nucleotide sequence ID" value="NZ_LDSD01000019.1"/>
</dbReference>
<dbReference type="Proteomes" id="UP000071979">
    <property type="component" value="Unassembled WGS sequence"/>
</dbReference>
<gene>
    <name evidence="1" type="ORF">SA3R_10165</name>
</gene>
<accession>A0A8E1RYH2</accession>
<evidence type="ECO:0000313" key="2">
    <source>
        <dbReference type="Proteomes" id="UP000071979"/>
    </source>
</evidence>
<proteinExistence type="predicted"/>